<dbReference type="GO" id="GO:0070679">
    <property type="term" value="F:inositol 1,4,5 trisphosphate binding"/>
    <property type="evidence" value="ECO:0007669"/>
    <property type="project" value="UniProtKB-UniRule"/>
</dbReference>
<evidence type="ECO:0000259" key="16">
    <source>
        <dbReference type="Pfam" id="PF08454"/>
    </source>
</evidence>
<keyword evidence="5 12" id="KW-0256">Endoplasmic reticulum</keyword>
<keyword evidence="12" id="KW-0106">Calcium</keyword>
<dbReference type="GO" id="GO:0005220">
    <property type="term" value="F:inositol 1,4,5-trisphosphate-gated calcium channel activity"/>
    <property type="evidence" value="ECO:0007669"/>
    <property type="project" value="UniProtKB-UniRule"/>
</dbReference>
<evidence type="ECO:0000256" key="5">
    <source>
        <dbReference type="ARBA" id="ARBA00022824"/>
    </source>
</evidence>
<evidence type="ECO:0000256" key="10">
    <source>
        <dbReference type="ARBA" id="ARBA00023286"/>
    </source>
</evidence>
<dbReference type="Pfam" id="PF08454">
    <property type="entry name" value="RIH_assoc"/>
    <property type="match status" value="1"/>
</dbReference>
<keyword evidence="12" id="KW-0107">Calcium channel</keyword>
<feature type="domain" description="RyR/IP3R Homology associated" evidence="16">
    <location>
        <begin position="1896"/>
        <end position="2003"/>
    </location>
</feature>
<feature type="compositionally biased region" description="Polar residues" evidence="14">
    <location>
        <begin position="548"/>
        <end position="563"/>
    </location>
</feature>
<dbReference type="InterPro" id="IPR013662">
    <property type="entry name" value="RIH_assoc-dom"/>
</dbReference>
<comment type="subcellular location">
    <subcellularLocation>
        <location evidence="1 12">Endoplasmic reticulum membrane</location>
        <topology evidence="1 12">Multi-pass membrane protein</topology>
    </subcellularLocation>
</comment>
<evidence type="ECO:0000256" key="9">
    <source>
        <dbReference type="ARBA" id="ARBA00023170"/>
    </source>
</evidence>
<feature type="compositionally biased region" description="Low complexity" evidence="14">
    <location>
        <begin position="1758"/>
        <end position="1772"/>
    </location>
</feature>
<keyword evidence="10 12" id="KW-1071">Ligand-gated ion channel</keyword>
<accession>A0A2H8TSK7</accession>
<dbReference type="OrthoDB" id="6416577at2759"/>
<feature type="region of interest" description="Disordered" evidence="14">
    <location>
        <begin position="1827"/>
        <end position="1851"/>
    </location>
</feature>
<feature type="region of interest" description="Disordered" evidence="14">
    <location>
        <begin position="1742"/>
        <end position="1795"/>
    </location>
</feature>
<feature type="region of interest" description="Disordered" evidence="14">
    <location>
        <begin position="1438"/>
        <end position="1528"/>
    </location>
</feature>
<evidence type="ECO:0000256" key="11">
    <source>
        <dbReference type="ARBA" id="ARBA00023303"/>
    </source>
</evidence>
<dbReference type="Pfam" id="PF01365">
    <property type="entry name" value="RYDR_ITPR"/>
    <property type="match status" value="1"/>
</dbReference>
<dbReference type="InterPro" id="IPR015925">
    <property type="entry name" value="Ryanodine_IP3_receptor"/>
</dbReference>
<dbReference type="InterPro" id="IPR000699">
    <property type="entry name" value="RIH_dom"/>
</dbReference>
<feature type="compositionally biased region" description="Polar residues" evidence="14">
    <location>
        <begin position="1489"/>
        <end position="1498"/>
    </location>
</feature>
<keyword evidence="4" id="KW-0812">Transmembrane</keyword>
<feature type="region of interest" description="Disordered" evidence="14">
    <location>
        <begin position="548"/>
        <end position="632"/>
    </location>
</feature>
<evidence type="ECO:0000259" key="15">
    <source>
        <dbReference type="Pfam" id="PF01365"/>
    </source>
</evidence>
<evidence type="ECO:0000256" key="13">
    <source>
        <dbReference type="SAM" id="Coils"/>
    </source>
</evidence>
<evidence type="ECO:0000256" key="12">
    <source>
        <dbReference type="RuleBase" id="RU368044"/>
    </source>
</evidence>
<comment type="domain">
    <text evidence="12">The receptor contains a calcium channel in its C-terminal extremity. Its large N-terminal cytoplasmic region has the ligand-binding site in the N-terminus and modulatory sites in the middle portion immediately upstream of the channel region.</text>
</comment>
<keyword evidence="8 12" id="KW-0472">Membrane</keyword>
<feature type="compositionally biased region" description="Polar residues" evidence="14">
    <location>
        <begin position="616"/>
        <end position="626"/>
    </location>
</feature>
<sequence length="2143" mass="234265">MERIPNHWLTYQQKLVAGSYSNCSTYTNTTKLVLLQLRQQKNCDGYDDWHLLEYYRHQLDLFSNMCLNRQYLALNNLSPHLDIDLILKCMADENVRYDLRASFCRLMLHLHVDRDPQEPVTPVKYARLWSEIPLKISIDDYDNNRRLNNDTAAAQQVRTRFSSTIAFVEDYLFNVVAKMWNFQDAQQNKLTFEVVKLARDLIYFGFYSFGDLLRLTKTLLSILDCVSENDFAAVGRGNGSDIVNSVSAAVAATTTTSKSVDVQAEGIGAMRSAIGDVGAVVTGLTLGGSNGRRHPPPLLNKSKSALSMVTTATTGSSSSSLLHQQTSGSSGSTIVSGEAYPLVMDTKLKIIEILQFILDVRLDYRIGCLLSIFKREFDEIEKSAAAVAAAPSISNLSQQTTTGTGSPTTSSNTTTSSSSSSVSSSAFIDHLYHKSIDLERVGAQAEGIFGESEECGGAALDLDDNGGRMFLRVLLHLTMHDYPALVSGALHLLFRHFSQRQEVLQAFKQVQLLVSDADVESYKQIKSDLDVLRQSVEKSELWVYKSNKPTNTTVAPGSSQQLHNDSDEHQQQTSASITQVSTTMTDTTTPVAFTPSTNAIETTPSQPITVDDDHVTTPSQPSNTTEKGAYDTFTIGGDDVGNEEEEEEEEDEYKKIQKILIRMNELCVNRVPIAVGTGLKSSSSRSNLSVRTTPNLATTMIKKPKKHEQRLLRNVGVHTVVLDLLQVPYDRKGDRRMDGLMELAHEFLQSFCLGNPQNQHLLHAHLDLFLNPEIRDARTVCAIFKDNPVLCNDFGGGGGDKVVQHFIHCIESQGKRVEYLEFFQTIVGCCSPTLGSTSVSDPSAQEPENYYYGSGGMKQRHGAAAAAAAAIQKQQFIRKSQDMVMQELLNAGEDVLVFYNDNKASFQQFVEMMRKERDRQYREDVQMLVVSAVNSRSASDKHQEANLNPMLATDIGDTVSTENCSLREEVTMIEESEYENDNDHNALRYHIELVKLLAYCTMGKNVYTEIKCHSLLSLDDIVSMVSHPDCILEVKEAYVNFLNHCYVDTEVEMKEIYASNHMWTVFEKSFLPDMNRVADQVAAAAMTTSPPTITSVTLTKSHCKLVKYVCDSLITVIGSFFGSPFSTTAAAAAAAAAVSTASSSDHQHHHHRLQTSADESGSGSSSTIVASPTSTVNTNAAAVVQARQPIFVQLLQAAVRVHQQLTAAGHLTIQQRFNVENTIRILSDYAKNMSIDLPSQLQTHINGIFNRQSQNSTGGGISGGNSSPSALLLRRQTTKWLQAAKLTPKKMIERSQSQLIRLDKSIVEGLQDIILVLEDQLRPLVLAELSLLVDILYRPELLFPAVAAAAAIGDTASVTVAAAACGVTGFISRLIKHTEQLLEEKEDKLCVKVLKTLQEMMAIDLDYGIKGDALRQSLLVRYFNGGAIGTGLMGMDGSSDSGIDTSDQESNGGIANATDDDEGNNDDASTTSGSHLMGSSATEDPLTKNVATNHQQHLPPSPSTTSWSPPPPISFRSEQQQQHRVTHGPGAKFLRRAGLTLHEVQTHLDREGASDLVVELIIKSATASAAAASMSSGNGGVGSSVGGFFGSMGGVGGNFFGNNYYFGGGAGASGFGPSASASAAALSASPSYSIFVEAVQLGVALLEGGNPVVQRSVYNKLLSPLPPGTAAAAAAAASAGGGASGGRSSGASPTDPSVNCCQLFFRVFYDKMRDAQNEIKSTVIVSVNTAATTAAAQAAQQQQEAEMAASGRRMPSVNGQQNRSGQRRQNNGFDRSLGKKGGKTTRSRGVGRTRQVIMTDELHEELAQAAAATSHAYAIGARNLSVTSPTNSATGELDYDENVEGSSITDDVNSTAADRLQRADDSYYYYYHRQQEQQQQYLQQQQQQQQQLLSPKILIMQPILRFLQLLCENHNRDLQNLLRNQNNKVNYNLVSETLMFLDCICGSTTGGLGLLGLYINENNVSLINQTLETLTEYCQGPCHDNQNCIATHESNGLDIITALILNDINPLGKTRMDLVLELKNNASKLLLAIMESRGDGENAERILYNMNPKQLVDVACRAYYQQQYNVTTSLTRRRFGGRLAMDYGVDDDNCDDDDDDDELTASARSVTMAIVDINRRAYTVRRRRVPRKNNINIIIYDNI</sequence>
<evidence type="ECO:0000256" key="2">
    <source>
        <dbReference type="ARBA" id="ARBA00009453"/>
    </source>
</evidence>
<dbReference type="InterPro" id="IPR000493">
    <property type="entry name" value="InsP3_rcpt"/>
</dbReference>
<feature type="domain" description="RIH" evidence="15">
    <location>
        <begin position="695"/>
        <end position="826"/>
    </location>
</feature>
<feature type="compositionally biased region" description="Low complexity" evidence="14">
    <location>
        <begin position="1155"/>
        <end position="1171"/>
    </location>
</feature>
<keyword evidence="7 12" id="KW-0406">Ion transport</keyword>
<protein>
    <recommendedName>
        <fullName evidence="12">Inositol 1,4,5-trisphosphate receptor</fullName>
    </recommendedName>
</protein>
<dbReference type="PANTHER" id="PTHR45816">
    <property type="entry name" value="MIR DOMAIN-CONTAINING PROTEIN"/>
    <property type="match status" value="1"/>
</dbReference>
<keyword evidence="11 12" id="KW-0407">Ion channel</keyword>
<gene>
    <name evidence="17" type="primary">ITPR2</name>
</gene>
<keyword evidence="12" id="KW-0109">Calcium transport</keyword>
<evidence type="ECO:0000256" key="6">
    <source>
        <dbReference type="ARBA" id="ARBA00022989"/>
    </source>
</evidence>
<feature type="compositionally biased region" description="Basic residues" evidence="14">
    <location>
        <begin position="1778"/>
        <end position="1791"/>
    </location>
</feature>
<dbReference type="GO" id="GO:0005789">
    <property type="term" value="C:endoplasmic reticulum membrane"/>
    <property type="evidence" value="ECO:0007669"/>
    <property type="project" value="UniProtKB-SubCell"/>
</dbReference>
<evidence type="ECO:0000256" key="4">
    <source>
        <dbReference type="ARBA" id="ARBA00022692"/>
    </source>
</evidence>
<organism evidence="17">
    <name type="scientific">Melanaphis sacchari</name>
    <dbReference type="NCBI Taxonomy" id="742174"/>
    <lineage>
        <taxon>Eukaryota</taxon>
        <taxon>Metazoa</taxon>
        <taxon>Ecdysozoa</taxon>
        <taxon>Arthropoda</taxon>
        <taxon>Hexapoda</taxon>
        <taxon>Insecta</taxon>
        <taxon>Pterygota</taxon>
        <taxon>Neoptera</taxon>
        <taxon>Paraneoptera</taxon>
        <taxon>Hemiptera</taxon>
        <taxon>Sternorrhyncha</taxon>
        <taxon>Aphidomorpha</taxon>
        <taxon>Aphidoidea</taxon>
        <taxon>Aphididae</taxon>
        <taxon>Aphidini</taxon>
        <taxon>Melanaphis</taxon>
    </lineage>
</organism>
<evidence type="ECO:0000256" key="8">
    <source>
        <dbReference type="ARBA" id="ARBA00023136"/>
    </source>
</evidence>
<evidence type="ECO:0000256" key="14">
    <source>
        <dbReference type="SAM" id="MobiDB-lite"/>
    </source>
</evidence>
<feature type="region of interest" description="Disordered" evidence="14">
    <location>
        <begin position="396"/>
        <end position="422"/>
    </location>
</feature>
<dbReference type="PANTHER" id="PTHR45816:SF4">
    <property type="entry name" value="RYR_IP3R HOMOLOGY ASSOCIATED DOMAIN-CONTAINING PROTEIN"/>
    <property type="match status" value="1"/>
</dbReference>
<comment type="function">
    <text evidence="12">Receptor for inositol 1,4,5-trisphosphate, a second messenger that mediates the release of intracellular calcium.</text>
</comment>
<keyword evidence="13" id="KW-0175">Coiled coil</keyword>
<dbReference type="PRINTS" id="PR00779">
    <property type="entry name" value="INSP3RECEPTR"/>
</dbReference>
<evidence type="ECO:0000256" key="1">
    <source>
        <dbReference type="ARBA" id="ARBA00004477"/>
    </source>
</evidence>
<feature type="region of interest" description="Disordered" evidence="14">
    <location>
        <begin position="1141"/>
        <end position="1171"/>
    </location>
</feature>
<dbReference type="EMBL" id="GFXV01005409">
    <property type="protein sequence ID" value="MBW17214.1"/>
    <property type="molecule type" value="Transcribed_RNA"/>
</dbReference>
<feature type="compositionally biased region" description="Polar residues" evidence="14">
    <location>
        <begin position="598"/>
        <end position="608"/>
    </location>
</feature>
<evidence type="ECO:0000256" key="3">
    <source>
        <dbReference type="ARBA" id="ARBA00022448"/>
    </source>
</evidence>
<comment type="similarity">
    <text evidence="2 12">Belongs to the InsP3 receptor family.</text>
</comment>
<dbReference type="GO" id="GO:0051209">
    <property type="term" value="P:release of sequestered calcium ion into cytosol"/>
    <property type="evidence" value="ECO:0007669"/>
    <property type="project" value="UniProtKB-UniRule"/>
</dbReference>
<dbReference type="SUPFAM" id="SSF100909">
    <property type="entry name" value="IP3 receptor type 1 binding core, domain 2"/>
    <property type="match status" value="1"/>
</dbReference>
<evidence type="ECO:0000256" key="7">
    <source>
        <dbReference type="ARBA" id="ARBA00023065"/>
    </source>
</evidence>
<reference evidence="17" key="1">
    <citation type="submission" date="2017-10" db="EMBL/GenBank/DDBJ databases">
        <title>Transcriptome Assembly of Sugarcane Aphid Adults.</title>
        <authorList>
            <person name="Scully E.D."/>
            <person name="Palmer N.A."/>
            <person name="Geib S.M."/>
            <person name="Sarath G."/>
            <person name="Sattler S.E."/>
        </authorList>
    </citation>
    <scope>NUCLEOTIDE SEQUENCE</scope>
    <source>
        <tissue evidence="17">Whole body</tissue>
    </source>
</reference>
<dbReference type="InterPro" id="IPR035910">
    <property type="entry name" value="RyR/IP3R_RIH_dom_sf"/>
</dbReference>
<feature type="compositionally biased region" description="Polar residues" evidence="14">
    <location>
        <begin position="1466"/>
        <end position="1482"/>
    </location>
</feature>
<comment type="subunit">
    <text evidence="12">Homotetramer.</text>
</comment>
<feature type="compositionally biased region" description="Low complexity" evidence="14">
    <location>
        <begin position="578"/>
        <end position="597"/>
    </location>
</feature>
<evidence type="ECO:0000313" key="17">
    <source>
        <dbReference type="EMBL" id="MBW17214.1"/>
    </source>
</evidence>
<name>A0A2H8TSK7_9HEMI</name>
<proteinExistence type="inferred from homology"/>
<keyword evidence="3 12" id="KW-0813">Transport</keyword>
<feature type="coiled-coil region" evidence="13">
    <location>
        <begin position="1871"/>
        <end position="1924"/>
    </location>
</feature>
<keyword evidence="6" id="KW-1133">Transmembrane helix</keyword>
<keyword evidence="9 12" id="KW-0675">Receptor</keyword>